<reference evidence="2 3" key="1">
    <citation type="journal article" date="2012" name="J. Bacteriol.">
        <title>Genome Sequence of Corynebacterium casei UCMA 3821, Isolated from a Smear-Ripened Cheese.</title>
        <authorList>
            <person name="Monnet C."/>
            <person name="Loux V."/>
            <person name="Bento P."/>
            <person name="Gibrat J.F."/>
            <person name="Straub C."/>
            <person name="Bonnarme P."/>
            <person name="Landaud S."/>
            <person name="Irlinger F."/>
        </authorList>
    </citation>
    <scope>NUCLEOTIDE SEQUENCE [LARGE SCALE GENOMIC DNA]</scope>
    <source>
        <strain evidence="2 3">UCMA 3821</strain>
    </source>
</reference>
<dbReference type="InterPro" id="IPR038475">
    <property type="entry name" value="RecG_C_sf"/>
</dbReference>
<dbReference type="Gene3D" id="3.30.950.30">
    <property type="entry name" value="Schlafen, AAA domain"/>
    <property type="match status" value="1"/>
</dbReference>
<accession>G7HWK3</accession>
<evidence type="ECO:0000259" key="1">
    <source>
        <dbReference type="Pfam" id="PF04326"/>
    </source>
</evidence>
<dbReference type="Pfam" id="PF04326">
    <property type="entry name" value="SLFN_AlbA_2"/>
    <property type="match status" value="1"/>
</dbReference>
<evidence type="ECO:0000313" key="3">
    <source>
        <dbReference type="Proteomes" id="UP000004840"/>
    </source>
</evidence>
<evidence type="ECO:0000313" key="2">
    <source>
        <dbReference type="EMBL" id="CCE54568.1"/>
    </source>
</evidence>
<dbReference type="AlphaFoldDB" id="G7HWK3"/>
<organism evidence="2 3">
    <name type="scientific">Corynebacterium casei UCMA 3821</name>
    <dbReference type="NCBI Taxonomy" id="1110505"/>
    <lineage>
        <taxon>Bacteria</taxon>
        <taxon>Bacillati</taxon>
        <taxon>Actinomycetota</taxon>
        <taxon>Actinomycetes</taxon>
        <taxon>Mycobacteriales</taxon>
        <taxon>Corynebacteriaceae</taxon>
        <taxon>Corynebacterium</taxon>
    </lineage>
</organism>
<dbReference type="InterPro" id="IPR007421">
    <property type="entry name" value="Schlafen_AlbA_2_dom"/>
</dbReference>
<dbReference type="Gene3D" id="3.30.565.60">
    <property type="match status" value="1"/>
</dbReference>
<dbReference type="Pfam" id="PF13749">
    <property type="entry name" value="HATPase_c_4"/>
    <property type="match status" value="1"/>
</dbReference>
<protein>
    <submittedName>
        <fullName evidence="2">Putative transcriptional regulator</fullName>
    </submittedName>
</protein>
<sequence length="501" mass="56273">MDEYSDDHFQISKNVESLVNRLRNKPHEGTWFEFKSNMDDPKKIGEYISGLSNAAALAGEDYGFLVWGVEDDAHEIVGTRFDHHTVKVSNQSLEPWLASRLKPVPSFNFFYTEIDGLPVAVLRISAAVLNAVAFDNIAYVRLGSHLKKLHDHPAEESRLYKQLDGTPFEYKSALVGLTESDALNLLDVPSYYRLQNMSVQTEFDVILDHFLNDRLIISTSDGACAITNLGALLYAKNLAKFSHLARKSVRVIKYKGRNKIYAEKEQQGVYGYATGFEGLMNYISGLLPSNEHIESALRVEVSAYPMVVLRELVANALIHQDFSISGTGPLVEIYEDRIEISNPGAPLIDPNRFVDAPPRSRNEKLAYMMRRSHICEERGSGWDRIAESIEFHQLPAPSIRSAESNTIVTLSSPKPLSEMDDDEKVRAVYLHSCLQAVSNQDTNNKSIRNRFGLTDKESQKASSLIKLALDAKKIVPKDPDAGRKLMKYLPYWAGHSALSFM</sequence>
<dbReference type="PANTHER" id="PTHR30595:SF6">
    <property type="entry name" value="SCHLAFEN ALBA-2 DOMAIN-CONTAINING PROTEIN"/>
    <property type="match status" value="1"/>
</dbReference>
<dbReference type="PANTHER" id="PTHR30595">
    <property type="entry name" value="GLPR-RELATED TRANSCRIPTIONAL REPRESSOR"/>
    <property type="match status" value="1"/>
</dbReference>
<name>G7HWK3_9CORY</name>
<dbReference type="RefSeq" id="WP_006822093.1">
    <property type="nucleotide sequence ID" value="NZ_CAFW01000036.1"/>
</dbReference>
<dbReference type="InterPro" id="IPR038461">
    <property type="entry name" value="Schlafen_AlbA_2_dom_sf"/>
</dbReference>
<proteinExistence type="predicted"/>
<dbReference type="EMBL" id="CAFW01000036">
    <property type="protein sequence ID" value="CCE54568.1"/>
    <property type="molecule type" value="Genomic_DNA"/>
</dbReference>
<feature type="domain" description="Schlafen AlbA-2" evidence="1">
    <location>
        <begin position="28"/>
        <end position="149"/>
    </location>
</feature>
<comment type="caution">
    <text evidence="2">The sequence shown here is derived from an EMBL/GenBank/DDBJ whole genome shotgun (WGS) entry which is preliminary data.</text>
</comment>
<dbReference type="Proteomes" id="UP000004840">
    <property type="component" value="Unassembled WGS sequence"/>
</dbReference>
<gene>
    <name evidence="2" type="ORF">CCAS_04975</name>
</gene>